<accession>A0A9D1GC52</accession>
<dbReference type="Proteomes" id="UP000886833">
    <property type="component" value="Unassembled WGS sequence"/>
</dbReference>
<organism evidence="4 5">
    <name type="scientific">Candidatus Onthousia faecipullorum</name>
    <dbReference type="NCBI Taxonomy" id="2840887"/>
    <lineage>
        <taxon>Bacteria</taxon>
        <taxon>Bacillati</taxon>
        <taxon>Bacillota</taxon>
        <taxon>Bacilli</taxon>
        <taxon>Candidatus Onthousia</taxon>
    </lineage>
</organism>
<keyword evidence="2" id="KW-0812">Transmembrane</keyword>
<dbReference type="PANTHER" id="PTHR46558">
    <property type="entry name" value="TRACRIPTIONAL REGULATORY PROTEIN-RELATED-RELATED"/>
    <property type="match status" value="1"/>
</dbReference>
<dbReference type="EMBL" id="DVKQ01000101">
    <property type="protein sequence ID" value="HIT38402.1"/>
    <property type="molecule type" value="Genomic_DNA"/>
</dbReference>
<dbReference type="Gene3D" id="1.10.260.40">
    <property type="entry name" value="lambda repressor-like DNA-binding domains"/>
    <property type="match status" value="1"/>
</dbReference>
<name>A0A9D1GC52_9FIRM</name>
<feature type="transmembrane region" description="Helical" evidence="2">
    <location>
        <begin position="87"/>
        <end position="112"/>
    </location>
</feature>
<comment type="caution">
    <text evidence="4">The sequence shown here is derived from an EMBL/GenBank/DDBJ whole genome shotgun (WGS) entry which is preliminary data.</text>
</comment>
<evidence type="ECO:0000313" key="5">
    <source>
        <dbReference type="Proteomes" id="UP000886833"/>
    </source>
</evidence>
<evidence type="ECO:0000259" key="3">
    <source>
        <dbReference type="PROSITE" id="PS50943"/>
    </source>
</evidence>
<dbReference type="GO" id="GO:0003677">
    <property type="term" value="F:DNA binding"/>
    <property type="evidence" value="ECO:0007669"/>
    <property type="project" value="UniProtKB-KW"/>
</dbReference>
<proteinExistence type="predicted"/>
<keyword evidence="1" id="KW-0238">DNA-binding</keyword>
<evidence type="ECO:0000313" key="4">
    <source>
        <dbReference type="EMBL" id="HIT38402.1"/>
    </source>
</evidence>
<dbReference type="SUPFAM" id="SSF47413">
    <property type="entry name" value="lambda repressor-like DNA-binding domains"/>
    <property type="match status" value="1"/>
</dbReference>
<dbReference type="AlphaFoldDB" id="A0A9D1GC52"/>
<keyword evidence="2" id="KW-0472">Membrane</keyword>
<evidence type="ECO:0000256" key="1">
    <source>
        <dbReference type="ARBA" id="ARBA00023125"/>
    </source>
</evidence>
<keyword evidence="2" id="KW-1133">Transmembrane helix</keyword>
<reference evidence="4" key="1">
    <citation type="submission" date="2020-10" db="EMBL/GenBank/DDBJ databases">
        <authorList>
            <person name="Gilroy R."/>
        </authorList>
    </citation>
    <scope>NUCLEOTIDE SEQUENCE</scope>
    <source>
        <strain evidence="4">CHK195-26880</strain>
    </source>
</reference>
<reference evidence="4" key="2">
    <citation type="journal article" date="2021" name="PeerJ">
        <title>Extensive microbial diversity within the chicken gut microbiome revealed by metagenomics and culture.</title>
        <authorList>
            <person name="Gilroy R."/>
            <person name="Ravi A."/>
            <person name="Getino M."/>
            <person name="Pursley I."/>
            <person name="Horton D.L."/>
            <person name="Alikhan N.F."/>
            <person name="Baker D."/>
            <person name="Gharbi K."/>
            <person name="Hall N."/>
            <person name="Watson M."/>
            <person name="Adriaenssens E.M."/>
            <person name="Foster-Nyarko E."/>
            <person name="Jarju S."/>
            <person name="Secka A."/>
            <person name="Antonio M."/>
            <person name="Oren A."/>
            <person name="Chaudhuri R.R."/>
            <person name="La Ragione R."/>
            <person name="Hildebrand F."/>
            <person name="Pallen M.J."/>
        </authorList>
    </citation>
    <scope>NUCLEOTIDE SEQUENCE</scope>
    <source>
        <strain evidence="4">CHK195-26880</strain>
    </source>
</reference>
<dbReference type="PANTHER" id="PTHR46558:SF4">
    <property type="entry name" value="DNA-BIDING PHAGE PROTEIN"/>
    <property type="match status" value="1"/>
</dbReference>
<gene>
    <name evidence="4" type="ORF">IAB59_08005</name>
</gene>
<dbReference type="CDD" id="cd00093">
    <property type="entry name" value="HTH_XRE"/>
    <property type="match status" value="1"/>
</dbReference>
<evidence type="ECO:0000256" key="2">
    <source>
        <dbReference type="SAM" id="Phobius"/>
    </source>
</evidence>
<feature type="domain" description="HTH cro/C1-type" evidence="3">
    <location>
        <begin position="7"/>
        <end position="61"/>
    </location>
</feature>
<dbReference type="PROSITE" id="PS50943">
    <property type="entry name" value="HTH_CROC1"/>
    <property type="match status" value="1"/>
</dbReference>
<protein>
    <submittedName>
        <fullName evidence="4">Helix-turn-helix transcriptional regulator</fullName>
    </submittedName>
</protein>
<dbReference type="Pfam" id="PF01381">
    <property type="entry name" value="HTH_3"/>
    <property type="match status" value="1"/>
</dbReference>
<dbReference type="InterPro" id="IPR001387">
    <property type="entry name" value="Cro/C1-type_HTH"/>
</dbReference>
<dbReference type="InterPro" id="IPR010982">
    <property type="entry name" value="Lambda_DNA-bd_dom_sf"/>
</dbReference>
<dbReference type="SMART" id="SM00530">
    <property type="entry name" value="HTH_XRE"/>
    <property type="match status" value="1"/>
</dbReference>
<sequence length="187" mass="21087">MEIGNKILELRKKNNLSQEALAEKIGVSRQTISKWELGETAPDIKQAKELSKVFNVSLDELTNNDIKNVLEAKVSNTEKLAGIIIKILKVIGILSIIYVILFVIALILFTAFPNEQKTTTEIISADLNCSIGDNNYLITIGEDNYFECMECNKDMEIYLKDITDYANIEHSIENIEKYFEDNGGSCK</sequence>